<dbReference type="EMBL" id="CATQJL010000112">
    <property type="protein sequence ID" value="CAJ0593179.1"/>
    <property type="molecule type" value="Genomic_DNA"/>
</dbReference>
<sequence length="60" mass="6714">MVDCSVVILKSNIAPNGCSSSNIEFLDYELLGILEFIWFRSSGSCYYTDIYDSESCLIST</sequence>
<comment type="caution">
    <text evidence="1">The sequence shown here is derived from an EMBL/GenBank/DDBJ whole genome shotgun (WGS) entry which is preliminary data.</text>
</comment>
<dbReference type="Proteomes" id="UP001176961">
    <property type="component" value="Unassembled WGS sequence"/>
</dbReference>
<organism evidence="1 2">
    <name type="scientific">Cylicocyclus nassatus</name>
    <name type="common">Nematode worm</name>
    <dbReference type="NCBI Taxonomy" id="53992"/>
    <lineage>
        <taxon>Eukaryota</taxon>
        <taxon>Metazoa</taxon>
        <taxon>Ecdysozoa</taxon>
        <taxon>Nematoda</taxon>
        <taxon>Chromadorea</taxon>
        <taxon>Rhabditida</taxon>
        <taxon>Rhabditina</taxon>
        <taxon>Rhabditomorpha</taxon>
        <taxon>Strongyloidea</taxon>
        <taxon>Strongylidae</taxon>
        <taxon>Cylicocyclus</taxon>
    </lineage>
</organism>
<evidence type="ECO:0000313" key="2">
    <source>
        <dbReference type="Proteomes" id="UP001176961"/>
    </source>
</evidence>
<feature type="non-terminal residue" evidence="1">
    <location>
        <position position="60"/>
    </location>
</feature>
<name>A0AA36DWC5_CYLNA</name>
<protein>
    <submittedName>
        <fullName evidence="1">Uncharacterized protein</fullName>
    </submittedName>
</protein>
<evidence type="ECO:0000313" key="1">
    <source>
        <dbReference type="EMBL" id="CAJ0593179.1"/>
    </source>
</evidence>
<reference evidence="1" key="1">
    <citation type="submission" date="2023-07" db="EMBL/GenBank/DDBJ databases">
        <authorList>
            <consortium name="CYATHOMIX"/>
        </authorList>
    </citation>
    <scope>NUCLEOTIDE SEQUENCE</scope>
    <source>
        <strain evidence="1">N/A</strain>
    </source>
</reference>
<proteinExistence type="predicted"/>
<accession>A0AA36DWC5</accession>
<gene>
    <name evidence="1" type="ORF">CYNAS_LOCUS5162</name>
</gene>
<dbReference type="AlphaFoldDB" id="A0AA36DWC5"/>
<keyword evidence="2" id="KW-1185">Reference proteome</keyword>